<evidence type="ECO:0000256" key="13">
    <source>
        <dbReference type="RuleBase" id="RU000679"/>
    </source>
</evidence>
<evidence type="ECO:0000256" key="9">
    <source>
        <dbReference type="ARBA" id="ARBA00023136"/>
    </source>
</evidence>
<evidence type="ECO:0000256" key="1">
    <source>
        <dbReference type="ARBA" id="ARBA00004141"/>
    </source>
</evidence>
<keyword evidence="6 14" id="KW-1133">Transmembrane helix</keyword>
<keyword evidence="7" id="KW-0915">Sodium</keyword>
<dbReference type="AlphaFoldDB" id="A0A914WH04"/>
<evidence type="ECO:0000256" key="4">
    <source>
        <dbReference type="ARBA" id="ARBA00022461"/>
    </source>
</evidence>
<keyword evidence="12 13" id="KW-0407">Ion channel</keyword>
<comment type="subcellular location">
    <subcellularLocation>
        <location evidence="1">Membrane</location>
        <topology evidence="1">Multi-pass membrane protein</topology>
    </subcellularLocation>
</comment>
<dbReference type="GO" id="GO:0005886">
    <property type="term" value="C:plasma membrane"/>
    <property type="evidence" value="ECO:0007669"/>
    <property type="project" value="TreeGrafter"/>
</dbReference>
<organism evidence="15 16">
    <name type="scientific">Plectus sambesii</name>
    <dbReference type="NCBI Taxonomy" id="2011161"/>
    <lineage>
        <taxon>Eukaryota</taxon>
        <taxon>Metazoa</taxon>
        <taxon>Ecdysozoa</taxon>
        <taxon>Nematoda</taxon>
        <taxon>Chromadorea</taxon>
        <taxon>Plectida</taxon>
        <taxon>Plectina</taxon>
        <taxon>Plectoidea</taxon>
        <taxon>Plectidae</taxon>
        <taxon>Plectus</taxon>
    </lineage>
</organism>
<feature type="transmembrane region" description="Helical" evidence="14">
    <location>
        <begin position="94"/>
        <end position="115"/>
    </location>
</feature>
<name>A0A914WH04_9BILA</name>
<keyword evidence="15" id="KW-1185">Reference proteome</keyword>
<dbReference type="PANTHER" id="PTHR11690">
    <property type="entry name" value="AMILORIDE-SENSITIVE SODIUM CHANNEL-RELATED"/>
    <property type="match status" value="1"/>
</dbReference>
<evidence type="ECO:0000313" key="15">
    <source>
        <dbReference type="Proteomes" id="UP000887566"/>
    </source>
</evidence>
<keyword evidence="8 13" id="KW-0406">Ion transport</keyword>
<evidence type="ECO:0000256" key="10">
    <source>
        <dbReference type="ARBA" id="ARBA00023180"/>
    </source>
</evidence>
<dbReference type="Proteomes" id="UP000887566">
    <property type="component" value="Unplaced"/>
</dbReference>
<keyword evidence="4 13" id="KW-0894">Sodium channel</keyword>
<evidence type="ECO:0000256" key="3">
    <source>
        <dbReference type="ARBA" id="ARBA00022448"/>
    </source>
</evidence>
<dbReference type="Pfam" id="PF00858">
    <property type="entry name" value="ASC"/>
    <property type="match status" value="2"/>
</dbReference>
<dbReference type="Gene3D" id="1.10.287.770">
    <property type="entry name" value="YojJ-like"/>
    <property type="match status" value="1"/>
</dbReference>
<keyword evidence="10" id="KW-0325">Glycoprotein</keyword>
<keyword evidence="5 13" id="KW-0812">Transmembrane</keyword>
<evidence type="ECO:0000256" key="5">
    <source>
        <dbReference type="ARBA" id="ARBA00022692"/>
    </source>
</evidence>
<proteinExistence type="inferred from homology"/>
<evidence type="ECO:0000256" key="7">
    <source>
        <dbReference type="ARBA" id="ARBA00023053"/>
    </source>
</evidence>
<reference evidence="16" key="1">
    <citation type="submission" date="2022-11" db="UniProtKB">
        <authorList>
            <consortium name="WormBaseParasite"/>
        </authorList>
    </citation>
    <scope>IDENTIFICATION</scope>
</reference>
<dbReference type="PANTHER" id="PTHR11690:SF300">
    <property type="entry name" value="PICKPOCKET PROTEIN 19"/>
    <property type="match status" value="1"/>
</dbReference>
<comment type="similarity">
    <text evidence="2 13">Belongs to the amiloride-sensitive sodium channel (TC 1.A.6) family.</text>
</comment>
<keyword evidence="9 14" id="KW-0472">Membrane</keyword>
<dbReference type="WBParaSite" id="PSAMB.scaffold4209size15308.g23714.t1">
    <property type="protein sequence ID" value="PSAMB.scaffold4209size15308.g23714.t1"/>
    <property type="gene ID" value="PSAMB.scaffold4209size15308.g23714"/>
</dbReference>
<dbReference type="GO" id="GO:0015280">
    <property type="term" value="F:ligand-gated sodium channel activity"/>
    <property type="evidence" value="ECO:0007669"/>
    <property type="project" value="TreeGrafter"/>
</dbReference>
<evidence type="ECO:0000256" key="6">
    <source>
        <dbReference type="ARBA" id="ARBA00022989"/>
    </source>
</evidence>
<evidence type="ECO:0000256" key="8">
    <source>
        <dbReference type="ARBA" id="ARBA00023065"/>
    </source>
</evidence>
<keyword evidence="3 13" id="KW-0813">Transport</keyword>
<evidence type="ECO:0000313" key="16">
    <source>
        <dbReference type="WBParaSite" id="PSAMB.scaffold4209size15308.g23714.t1"/>
    </source>
</evidence>
<feature type="transmembrane region" description="Helical" evidence="14">
    <location>
        <begin position="570"/>
        <end position="592"/>
    </location>
</feature>
<evidence type="ECO:0000256" key="11">
    <source>
        <dbReference type="ARBA" id="ARBA00023201"/>
    </source>
</evidence>
<protein>
    <submittedName>
        <fullName evidence="16">Uncharacterized protein</fullName>
    </submittedName>
</protein>
<keyword evidence="11 13" id="KW-0739">Sodium transport</keyword>
<dbReference type="InterPro" id="IPR001873">
    <property type="entry name" value="ENaC"/>
</dbReference>
<evidence type="ECO:0000256" key="2">
    <source>
        <dbReference type="ARBA" id="ARBA00007193"/>
    </source>
</evidence>
<accession>A0A914WH04</accession>
<evidence type="ECO:0000256" key="12">
    <source>
        <dbReference type="ARBA" id="ARBA00023303"/>
    </source>
</evidence>
<sequence>MSLQSNRPTQNLPNLFNNVSRGWIGYLQKPSSSLPRPHSPHSDQNVQTANICTIAPSPSTKPSTHRKSGAEYLTYSAVQGVPEVVQAKRSSLRLIWLTVLVVSNAACLIHLYFLLNTFFVEPNGVSLTYAVADELTLPRIHVCQPTTRFIDWSKTTGTNKEQFYALELALGLLFSEDDFTYLMRLNMTNMEEYVQQLDIRASEAYRLFYSNYGRQCSEIFGFCGMMYSRQVNCCDIFEPIFTMRGLCWVSKKDALTVRGNDALANFRFRLKFDGRDQLEQVELQPYQIYFAQQLEQGLFQAEEYKVTVYSRMTVKMVQNRRVSLPDDRHCLQSAQPLSYFHEYSRSNCNLERSMLAHINQLLNISCELPLVELLHPEYQSTNLCIFDQMLSLFGFQEVLQPVAFGEELGDFAINLIHSQPDLRFLLPAIGETCDVWKNQSALPKCTLKEVLSAINSAGVVSSDAMAKFLPTEAHFNVFSRTLPALLFELQRLNDYTDDPTCLPFCDSTNHEYRTFVELIDRNQPSQSFDSNYREAEVFMQYTTKEVITFSEEPRQTIAEYIAMIGGNIGMWNGASIVSIAHLFALMIAAVGFHPF</sequence>
<evidence type="ECO:0000256" key="14">
    <source>
        <dbReference type="SAM" id="Phobius"/>
    </source>
</evidence>